<evidence type="ECO:0000256" key="1">
    <source>
        <dbReference type="SAM" id="SignalP"/>
    </source>
</evidence>
<sequence length="147" mass="16404">MKYLLFISLFPIVFSVECHVCSGADSTTGRLKANLRNAMFAKRIPNPKGSGNCNSKASTSTCTGEVCVKDVVTYKFKYRFSIYYFHTYTKYCGKNTTAQLPNSCVQTGNQAVTEDYVATPNRCICNDKQYCNAKDLVAARLKLQSQD</sequence>
<keyword evidence="1" id="KW-0732">Signal</keyword>
<protein>
    <submittedName>
        <fullName evidence="3">Uncharacterized protein</fullName>
    </submittedName>
</protein>
<dbReference type="Proteomes" id="UP000887575">
    <property type="component" value="Unassembled WGS sequence"/>
</dbReference>
<dbReference type="PANTHER" id="PTHR36939">
    <property type="entry name" value="PROTEIN CBG03389"/>
    <property type="match status" value="1"/>
</dbReference>
<evidence type="ECO:0000313" key="2">
    <source>
        <dbReference type="Proteomes" id="UP000887575"/>
    </source>
</evidence>
<organism evidence="2 3">
    <name type="scientific">Mesorhabditis belari</name>
    <dbReference type="NCBI Taxonomy" id="2138241"/>
    <lineage>
        <taxon>Eukaryota</taxon>
        <taxon>Metazoa</taxon>
        <taxon>Ecdysozoa</taxon>
        <taxon>Nematoda</taxon>
        <taxon>Chromadorea</taxon>
        <taxon>Rhabditida</taxon>
        <taxon>Rhabditina</taxon>
        <taxon>Rhabditomorpha</taxon>
        <taxon>Rhabditoidea</taxon>
        <taxon>Rhabditidae</taxon>
        <taxon>Mesorhabditinae</taxon>
        <taxon>Mesorhabditis</taxon>
    </lineage>
</organism>
<proteinExistence type="predicted"/>
<feature type="signal peptide" evidence="1">
    <location>
        <begin position="1"/>
        <end position="15"/>
    </location>
</feature>
<dbReference type="WBParaSite" id="MBELARI_LOCUS19851.2">
    <property type="protein sequence ID" value="MBELARI_LOCUS19851.2"/>
    <property type="gene ID" value="MBELARI_LOCUS19851"/>
</dbReference>
<feature type="chain" id="PRO_5042155391" evidence="1">
    <location>
        <begin position="16"/>
        <end position="147"/>
    </location>
</feature>
<keyword evidence="2" id="KW-1185">Reference proteome</keyword>
<name>A0AAF3F055_9BILA</name>
<dbReference type="PANTHER" id="PTHR36939:SF1">
    <property type="entry name" value="UPAR_LY6 DOMAIN-CONTAINING PROTEIN"/>
    <property type="match status" value="1"/>
</dbReference>
<dbReference type="AlphaFoldDB" id="A0AAF3F055"/>
<accession>A0AAF3F055</accession>
<evidence type="ECO:0000313" key="3">
    <source>
        <dbReference type="WBParaSite" id="MBELARI_LOCUS19851.2"/>
    </source>
</evidence>
<reference evidence="3" key="1">
    <citation type="submission" date="2024-02" db="UniProtKB">
        <authorList>
            <consortium name="WormBaseParasite"/>
        </authorList>
    </citation>
    <scope>IDENTIFICATION</scope>
</reference>